<dbReference type="Proteomes" id="UP000005095">
    <property type="component" value="Chromosome"/>
</dbReference>
<organism evidence="3 4">
    <name type="scientific">Methanofollis liminatans DSM 4140</name>
    <dbReference type="NCBI Taxonomy" id="28892"/>
    <lineage>
        <taxon>Archaea</taxon>
        <taxon>Methanobacteriati</taxon>
        <taxon>Methanobacteriota</taxon>
        <taxon>Stenosarchaea group</taxon>
        <taxon>Methanomicrobia</taxon>
        <taxon>Methanomicrobiales</taxon>
        <taxon>Methanomicrobiaceae</taxon>
        <taxon>Methanofollis</taxon>
    </lineage>
</organism>
<dbReference type="GO" id="GO:0016783">
    <property type="term" value="F:sulfurtransferase activity"/>
    <property type="evidence" value="ECO:0007669"/>
    <property type="project" value="InterPro"/>
</dbReference>
<dbReference type="EMBL" id="CM001555">
    <property type="protein sequence ID" value="EJG07809.1"/>
    <property type="molecule type" value="Genomic_DNA"/>
</dbReference>
<dbReference type="InterPro" id="IPR003786">
    <property type="entry name" value="FdhD"/>
</dbReference>
<accession>J0SAU8</accession>
<dbReference type="NCBIfam" id="TIGR00129">
    <property type="entry name" value="fdhD_narQ"/>
    <property type="match status" value="1"/>
</dbReference>
<dbReference type="PANTHER" id="PTHR30592:SF1">
    <property type="entry name" value="SULFUR CARRIER PROTEIN FDHD"/>
    <property type="match status" value="1"/>
</dbReference>
<dbReference type="Pfam" id="PF02634">
    <property type="entry name" value="FdhD-NarQ"/>
    <property type="match status" value="1"/>
</dbReference>
<dbReference type="SUPFAM" id="SSF53927">
    <property type="entry name" value="Cytidine deaminase-like"/>
    <property type="match status" value="1"/>
</dbReference>
<dbReference type="Gene3D" id="3.10.20.10">
    <property type="match status" value="1"/>
</dbReference>
<gene>
    <name evidence="3" type="ORF">Metli_1865</name>
</gene>
<sequence length="265" mass="28348">MCQCCHYGGGEEGNAMDLYTYRGIQVKGGEPREIMDEVCIESRFRLLVNGEEVTGMVASAEQLRELGAGFIVSEGLAERVQGVEVSGNDILVGAEVKPGGERVLETSGGTAYLRQVRRVGAGPRITIDDVYRMTAAIESEDWRKTGGLHCSVLFYDGALEAKACDIGRHNTVDKVIGHAVLAGLDRSRCVIGCTGRQPAGMVAKAASAGIPVIISRAASTDQGIKTAEEAGITLICFSRGDRFTIYTHPWRVEGISVPGEGEKIR</sequence>
<dbReference type="Gene3D" id="3.40.140.10">
    <property type="entry name" value="Cytidine Deaminase, domain 2"/>
    <property type="match status" value="1"/>
</dbReference>
<dbReference type="PIRSF" id="PIRSF015626">
    <property type="entry name" value="FdhD"/>
    <property type="match status" value="1"/>
</dbReference>
<reference evidence="3 4" key="1">
    <citation type="submission" date="2011-08" db="EMBL/GenBank/DDBJ databases">
        <title>The complete genome of Methanofollis liminatans DSM 4140.</title>
        <authorList>
            <consortium name="US DOE Joint Genome Institute (JGI-PGF)"/>
            <person name="Lucas S."/>
            <person name="Han J."/>
            <person name="Lapidus A."/>
            <person name="Bruce D."/>
            <person name="Goodwin L."/>
            <person name="Pitluck S."/>
            <person name="Peters L."/>
            <person name="Kyrpides N."/>
            <person name="Mavromatis K."/>
            <person name="Ivanova N."/>
            <person name="Mikhailova N."/>
            <person name="Lu M."/>
            <person name="Detter J.C."/>
            <person name="Tapia R."/>
            <person name="Han C."/>
            <person name="Land M."/>
            <person name="Hauser L."/>
            <person name="Markowitz V."/>
            <person name="Cheng J.-F."/>
            <person name="Hugenholtz P."/>
            <person name="Woyke T."/>
            <person name="Wu D."/>
            <person name="Spring S."/>
            <person name="Schuler E."/>
            <person name="Brambilla E."/>
            <person name="Klenk H.-P."/>
            <person name="Eisen J.A."/>
        </authorList>
    </citation>
    <scope>NUCLEOTIDE SEQUENCE [LARGE SCALE GENOMIC DNA]</scope>
    <source>
        <strain evidence="3 4">DSM 4140</strain>
    </source>
</reference>
<keyword evidence="4" id="KW-1185">Reference proteome</keyword>
<proteinExistence type="predicted"/>
<evidence type="ECO:0000256" key="1">
    <source>
        <dbReference type="ARBA" id="ARBA00022490"/>
    </source>
</evidence>
<dbReference type="HOGENOM" id="CLU_056887_4_2_2"/>
<name>J0SAU8_9EURY</name>
<evidence type="ECO:0000256" key="2">
    <source>
        <dbReference type="ARBA" id="ARBA00023150"/>
    </source>
</evidence>
<evidence type="ECO:0000313" key="3">
    <source>
        <dbReference type="EMBL" id="EJG07809.1"/>
    </source>
</evidence>
<protein>
    <submittedName>
        <fullName evidence="3">Formate dehydrogenase family accessory protein FdhD</fullName>
    </submittedName>
</protein>
<keyword evidence="1" id="KW-0963">Cytoplasm</keyword>
<keyword evidence="2" id="KW-0501">Molybdenum cofactor biosynthesis</keyword>
<dbReference type="InterPro" id="IPR016193">
    <property type="entry name" value="Cytidine_deaminase-like"/>
</dbReference>
<evidence type="ECO:0000313" key="4">
    <source>
        <dbReference type="Proteomes" id="UP000005095"/>
    </source>
</evidence>
<dbReference type="PANTHER" id="PTHR30592">
    <property type="entry name" value="FORMATE DEHYDROGENASE"/>
    <property type="match status" value="1"/>
</dbReference>
<dbReference type="STRING" id="28892.Metli_1865"/>
<dbReference type="GO" id="GO:0006777">
    <property type="term" value="P:Mo-molybdopterin cofactor biosynthetic process"/>
    <property type="evidence" value="ECO:0007669"/>
    <property type="project" value="UniProtKB-KW"/>
</dbReference>
<dbReference type="AlphaFoldDB" id="J0SAU8"/>